<organism evidence="2 3">
    <name type="scientific">Psychroflexus salinarum</name>
    <dbReference type="NCBI Taxonomy" id="546024"/>
    <lineage>
        <taxon>Bacteria</taxon>
        <taxon>Pseudomonadati</taxon>
        <taxon>Bacteroidota</taxon>
        <taxon>Flavobacteriia</taxon>
        <taxon>Flavobacteriales</taxon>
        <taxon>Flavobacteriaceae</taxon>
        <taxon>Psychroflexus</taxon>
    </lineage>
</organism>
<protein>
    <recommendedName>
        <fullName evidence="4">LPXTG-motif cell wall anchor domain-containing protein</fullName>
    </recommendedName>
</protein>
<dbReference type="EMBL" id="JBHTIV010000007">
    <property type="protein sequence ID" value="MFD0932467.1"/>
    <property type="molecule type" value="Genomic_DNA"/>
</dbReference>
<evidence type="ECO:0000313" key="2">
    <source>
        <dbReference type="EMBL" id="MFD0932467.1"/>
    </source>
</evidence>
<keyword evidence="1" id="KW-1133">Transmembrane helix</keyword>
<keyword evidence="3" id="KW-1185">Reference proteome</keyword>
<evidence type="ECO:0008006" key="4">
    <source>
        <dbReference type="Google" id="ProtNLM"/>
    </source>
</evidence>
<feature type="transmembrane region" description="Helical" evidence="1">
    <location>
        <begin position="29"/>
        <end position="46"/>
    </location>
</feature>
<keyword evidence="1" id="KW-0812">Transmembrane</keyword>
<dbReference type="RefSeq" id="WP_379657788.1">
    <property type="nucleotide sequence ID" value="NZ_JBHTIV010000007.1"/>
</dbReference>
<dbReference type="Proteomes" id="UP001597049">
    <property type="component" value="Unassembled WGS sequence"/>
</dbReference>
<proteinExistence type="predicted"/>
<sequence length="56" mass="6559">MQTTVTKPESSNSESYSPFELTEFLQENWLYIALFIIAIILVVKFSKRSKKSKKEE</sequence>
<evidence type="ECO:0000256" key="1">
    <source>
        <dbReference type="SAM" id="Phobius"/>
    </source>
</evidence>
<name>A0ABW3GR05_9FLAO</name>
<gene>
    <name evidence="2" type="ORF">ACFQ0R_07640</name>
</gene>
<reference evidence="3" key="1">
    <citation type="journal article" date="2019" name="Int. J. Syst. Evol. Microbiol.">
        <title>The Global Catalogue of Microorganisms (GCM) 10K type strain sequencing project: providing services to taxonomists for standard genome sequencing and annotation.</title>
        <authorList>
            <consortium name="The Broad Institute Genomics Platform"/>
            <consortium name="The Broad Institute Genome Sequencing Center for Infectious Disease"/>
            <person name="Wu L."/>
            <person name="Ma J."/>
        </authorList>
    </citation>
    <scope>NUCLEOTIDE SEQUENCE [LARGE SCALE GENOMIC DNA]</scope>
    <source>
        <strain evidence="3">CCUG 56752</strain>
    </source>
</reference>
<keyword evidence="1" id="KW-0472">Membrane</keyword>
<evidence type="ECO:0000313" key="3">
    <source>
        <dbReference type="Proteomes" id="UP001597049"/>
    </source>
</evidence>
<comment type="caution">
    <text evidence="2">The sequence shown here is derived from an EMBL/GenBank/DDBJ whole genome shotgun (WGS) entry which is preliminary data.</text>
</comment>
<accession>A0ABW3GR05</accession>